<accession>A0A8J1TM37</accession>
<comment type="caution">
    <text evidence="1">The sequence shown here is derived from an EMBL/GenBank/DDBJ whole genome shotgun (WGS) entry which is preliminary data.</text>
</comment>
<sequence length="337" mass="39371">MKLFLYKKLRPLVRMVTVILIVALIHLLLNNLEDTFFRNTVKPSDTFVRSCDFISEIRATPVKYNSANTESILLEGQSLGINTTRIAIGCAIKIRQEDLQKDDISHLLLFVDLLPSFCSTMSKGFIYEFYFAHDYNDTFFIRDAAYERFNEIFNGVLKNRSECHKFEDIEKAIKVHFVKCQYSGKPAWAQNDAMMAAHADNMTFFYRINDDTILQTSGWTEQFIATLSTYKPPLIGVVGPNHKGGKLSILTYDFVHRHHIDIFGFYYPRELSAWYADDWITRVYEPSRSLKLRNIKLFHTKKLGIRYDRDKAHSKMLPKLLKRDRKVLQTYLKTHPP</sequence>
<gene>
    <name evidence="1" type="ORF">OFUS_LOCUS26058</name>
</gene>
<organism evidence="1 2">
    <name type="scientific">Owenia fusiformis</name>
    <name type="common">Polychaete worm</name>
    <dbReference type="NCBI Taxonomy" id="6347"/>
    <lineage>
        <taxon>Eukaryota</taxon>
        <taxon>Metazoa</taxon>
        <taxon>Spiralia</taxon>
        <taxon>Lophotrochozoa</taxon>
        <taxon>Annelida</taxon>
        <taxon>Polychaeta</taxon>
        <taxon>Sedentaria</taxon>
        <taxon>Canalipalpata</taxon>
        <taxon>Sabellida</taxon>
        <taxon>Oweniida</taxon>
        <taxon>Oweniidae</taxon>
        <taxon>Owenia</taxon>
    </lineage>
</organism>
<evidence type="ECO:0000313" key="1">
    <source>
        <dbReference type="EMBL" id="CAH1802375.1"/>
    </source>
</evidence>
<dbReference type="AlphaFoldDB" id="A0A8J1TM37"/>
<dbReference type="Proteomes" id="UP000749559">
    <property type="component" value="Unassembled WGS sequence"/>
</dbReference>
<proteinExistence type="predicted"/>
<dbReference type="EMBL" id="CAIIXF020000012">
    <property type="protein sequence ID" value="CAH1802375.1"/>
    <property type="molecule type" value="Genomic_DNA"/>
</dbReference>
<evidence type="ECO:0000313" key="2">
    <source>
        <dbReference type="Proteomes" id="UP000749559"/>
    </source>
</evidence>
<name>A0A8J1TM37_OWEFU</name>
<protein>
    <submittedName>
        <fullName evidence="1">Uncharacterized protein</fullName>
    </submittedName>
</protein>
<keyword evidence="2" id="KW-1185">Reference proteome</keyword>
<dbReference type="OrthoDB" id="6279367at2759"/>
<reference evidence="1" key="1">
    <citation type="submission" date="2022-03" db="EMBL/GenBank/DDBJ databases">
        <authorList>
            <person name="Martin C."/>
        </authorList>
    </citation>
    <scope>NUCLEOTIDE SEQUENCE</scope>
</reference>